<dbReference type="Proteomes" id="UP001732700">
    <property type="component" value="Chromosome 7A"/>
</dbReference>
<reference evidence="1" key="1">
    <citation type="submission" date="2021-05" db="EMBL/GenBank/DDBJ databases">
        <authorList>
            <person name="Scholz U."/>
            <person name="Mascher M."/>
            <person name="Fiebig A."/>
        </authorList>
    </citation>
    <scope>NUCLEOTIDE SEQUENCE [LARGE SCALE GENOMIC DNA]</scope>
</reference>
<name>A0ACD5ZQD3_AVESA</name>
<accession>A0ACD5ZQD3</accession>
<reference evidence="1" key="2">
    <citation type="submission" date="2025-09" db="UniProtKB">
        <authorList>
            <consortium name="EnsemblPlants"/>
        </authorList>
    </citation>
    <scope>IDENTIFICATION</scope>
</reference>
<protein>
    <submittedName>
        <fullName evidence="1">Uncharacterized protein</fullName>
    </submittedName>
</protein>
<evidence type="ECO:0000313" key="1">
    <source>
        <dbReference type="EnsemblPlants" id="AVESA.00010b.r2.7AG1236100.1.CDS"/>
    </source>
</evidence>
<dbReference type="EnsemblPlants" id="AVESA.00010b.r2.7AG1236100.1">
    <property type="protein sequence ID" value="AVESA.00010b.r2.7AG1236100.1.CDS"/>
    <property type="gene ID" value="AVESA.00010b.r2.7AG1236100"/>
</dbReference>
<evidence type="ECO:0000313" key="2">
    <source>
        <dbReference type="Proteomes" id="UP001732700"/>
    </source>
</evidence>
<organism evidence="1 2">
    <name type="scientific">Avena sativa</name>
    <name type="common">Oat</name>
    <dbReference type="NCBI Taxonomy" id="4498"/>
    <lineage>
        <taxon>Eukaryota</taxon>
        <taxon>Viridiplantae</taxon>
        <taxon>Streptophyta</taxon>
        <taxon>Embryophyta</taxon>
        <taxon>Tracheophyta</taxon>
        <taxon>Spermatophyta</taxon>
        <taxon>Magnoliopsida</taxon>
        <taxon>Liliopsida</taxon>
        <taxon>Poales</taxon>
        <taxon>Poaceae</taxon>
        <taxon>BOP clade</taxon>
        <taxon>Pooideae</taxon>
        <taxon>Poodae</taxon>
        <taxon>Poeae</taxon>
        <taxon>Poeae Chloroplast Group 1 (Aveneae type)</taxon>
        <taxon>Aveninae</taxon>
        <taxon>Avena</taxon>
    </lineage>
</organism>
<keyword evidence="2" id="KW-1185">Reference proteome</keyword>
<sequence>MAASDVVSRDTSIPSWSNPSLCSAMDTGLCCQADTPDTQTEPNFSVAAAAEMAGRQLYDHGSPGSASSTSNHLHTLARDTPRVINIPFRMLLDLMLQELGISKAEYHLELCDDGEVRVTVQFNTSTLLAEGSPVYISVAGIKSRSYEEAEDSACANAITHVSQATNTIVRDLGYGRLLEVEEINKCLLRKLKKAHEYKKKLARGWFLAVRHMSSFSEQILSITALNHSQGQDQFVVAWNGLLYNFYNMAHRLKHAATGKHEEEPVLLDIKLKYIISAM</sequence>
<proteinExistence type="predicted"/>